<dbReference type="InterPro" id="IPR012902">
    <property type="entry name" value="N_methyl_site"/>
</dbReference>
<dbReference type="Proteomes" id="UP000231098">
    <property type="component" value="Unassembled WGS sequence"/>
</dbReference>
<dbReference type="Gene3D" id="3.30.700.10">
    <property type="entry name" value="Glycoprotein, Type 4 Pilin"/>
    <property type="match status" value="1"/>
</dbReference>
<dbReference type="SUPFAM" id="SSF54523">
    <property type="entry name" value="Pili subunits"/>
    <property type="match status" value="1"/>
</dbReference>
<feature type="transmembrane region" description="Helical" evidence="1">
    <location>
        <begin position="12"/>
        <end position="34"/>
    </location>
</feature>
<dbReference type="AlphaFoldDB" id="A0A2H0XAD8"/>
<protein>
    <submittedName>
        <fullName evidence="2">Uncharacterized protein</fullName>
    </submittedName>
</protein>
<gene>
    <name evidence="2" type="ORF">COT51_00745</name>
</gene>
<accession>A0A2H0XAD8</accession>
<name>A0A2H0XAD8_UNCKA</name>
<dbReference type="InterPro" id="IPR045584">
    <property type="entry name" value="Pilin-like"/>
</dbReference>
<keyword evidence="1" id="KW-1133">Transmembrane helix</keyword>
<evidence type="ECO:0000313" key="2">
    <source>
        <dbReference type="EMBL" id="PIS21831.1"/>
    </source>
</evidence>
<keyword evidence="1" id="KW-0812">Transmembrane</keyword>
<dbReference type="EMBL" id="PEYV01000013">
    <property type="protein sequence ID" value="PIS21831.1"/>
    <property type="molecule type" value="Genomic_DNA"/>
</dbReference>
<evidence type="ECO:0000313" key="3">
    <source>
        <dbReference type="Proteomes" id="UP000231098"/>
    </source>
</evidence>
<reference evidence="3" key="1">
    <citation type="submission" date="2017-09" db="EMBL/GenBank/DDBJ databases">
        <title>Depth-based differentiation of microbial function through sediment-hosted aquifers and enrichment of novel symbionts in the deep terrestrial subsurface.</title>
        <authorList>
            <person name="Probst A.J."/>
            <person name="Ladd B."/>
            <person name="Jarett J.K."/>
            <person name="Geller-Mcgrath D.E."/>
            <person name="Sieber C.M.K."/>
            <person name="Emerson J.B."/>
            <person name="Anantharaman K."/>
            <person name="Thomas B.C."/>
            <person name="Malmstrom R."/>
            <person name="Stieglmeier M."/>
            <person name="Klingl A."/>
            <person name="Woyke T."/>
            <person name="Ryan C.M."/>
            <person name="Banfield J.F."/>
        </authorList>
    </citation>
    <scope>NUCLEOTIDE SEQUENCE [LARGE SCALE GENOMIC DNA]</scope>
</reference>
<evidence type="ECO:0000256" key="1">
    <source>
        <dbReference type="SAM" id="Phobius"/>
    </source>
</evidence>
<dbReference type="Pfam" id="PF07963">
    <property type="entry name" value="N_methyl"/>
    <property type="match status" value="1"/>
</dbReference>
<dbReference type="NCBIfam" id="TIGR02532">
    <property type="entry name" value="IV_pilin_GFxxxE"/>
    <property type="match status" value="1"/>
</dbReference>
<organism evidence="2 3">
    <name type="scientific">candidate division WWE3 bacterium CG08_land_8_20_14_0_20_41_15</name>
    <dbReference type="NCBI Taxonomy" id="1975086"/>
    <lineage>
        <taxon>Bacteria</taxon>
        <taxon>Katanobacteria</taxon>
    </lineage>
</organism>
<sequence>MNQSSAKKIKNGFTLIELLVVIAVIGVVFSVIIATNPLRYVQEAKDSRKKQDLSKLVLSMEACFTKSNESYTYCDEQGELIQGGFLQTAISEVVLAADGCVSVLLEAPPYPAFPYWRYSSESGKADYAPSGC</sequence>
<comment type="caution">
    <text evidence="2">The sequence shown here is derived from an EMBL/GenBank/DDBJ whole genome shotgun (WGS) entry which is preliminary data.</text>
</comment>
<proteinExistence type="predicted"/>
<keyword evidence="1" id="KW-0472">Membrane</keyword>